<feature type="domain" description="Malectin" evidence="1">
    <location>
        <begin position="1208"/>
        <end position="1312"/>
    </location>
</feature>
<protein>
    <recommendedName>
        <fullName evidence="6">Malectin domain-containing protein</fullName>
    </recommendedName>
</protein>
<dbReference type="InterPro" id="IPR025832">
    <property type="entry name" value="GxGYxYP_C"/>
</dbReference>
<dbReference type="InterPro" id="IPR038410">
    <property type="entry name" value="GxGYxYP_C_sf"/>
</dbReference>
<dbReference type="Pfam" id="PF16158">
    <property type="entry name" value="N_BRCA1_IG"/>
    <property type="match status" value="1"/>
</dbReference>
<feature type="domain" description="GxGYxYP putative glycoside hydrolase C-terminal" evidence="2">
    <location>
        <begin position="406"/>
        <end position="633"/>
    </location>
</feature>
<evidence type="ECO:0000259" key="3">
    <source>
        <dbReference type="Pfam" id="PF16158"/>
    </source>
</evidence>
<dbReference type="KEGG" id="cheb:HH215_18015"/>
<dbReference type="InterPro" id="IPR032350">
    <property type="entry name" value="Nbr1_FW"/>
</dbReference>
<evidence type="ECO:0000259" key="1">
    <source>
        <dbReference type="Pfam" id="PF11721"/>
    </source>
</evidence>
<evidence type="ECO:0008006" key="6">
    <source>
        <dbReference type="Google" id="ProtNLM"/>
    </source>
</evidence>
<dbReference type="EMBL" id="CP051680">
    <property type="protein sequence ID" value="QJD84887.1"/>
    <property type="molecule type" value="Genomic_DNA"/>
</dbReference>
<proteinExistence type="predicted"/>
<name>A0A7Z2VKT0_9BACL</name>
<evidence type="ECO:0000313" key="4">
    <source>
        <dbReference type="EMBL" id="QJD84887.1"/>
    </source>
</evidence>
<dbReference type="Proteomes" id="UP000502248">
    <property type="component" value="Chromosome"/>
</dbReference>
<dbReference type="InterPro" id="IPR008979">
    <property type="entry name" value="Galactose-bd-like_sf"/>
</dbReference>
<feature type="domain" description="Nbr1 FW" evidence="3">
    <location>
        <begin position="1060"/>
        <end position="1157"/>
    </location>
</feature>
<gene>
    <name evidence="4" type="ORF">HH215_18015</name>
</gene>
<dbReference type="InterPro" id="IPR021720">
    <property type="entry name" value="Malectin_dom"/>
</dbReference>
<dbReference type="Pfam" id="PF14323">
    <property type="entry name" value="GxGYxYP_C"/>
    <property type="match status" value="1"/>
</dbReference>
<dbReference type="Pfam" id="PF11721">
    <property type="entry name" value="Malectin"/>
    <property type="match status" value="1"/>
</dbReference>
<dbReference type="PANTHER" id="PTHR37321:SF1">
    <property type="entry name" value="EXPORTED PROTEIN"/>
    <property type="match status" value="1"/>
</dbReference>
<dbReference type="SUPFAM" id="SSF49785">
    <property type="entry name" value="Galactose-binding domain-like"/>
    <property type="match status" value="1"/>
</dbReference>
<keyword evidence="5" id="KW-1185">Reference proteome</keyword>
<reference evidence="4 5" key="1">
    <citation type="submission" date="2020-04" db="EMBL/GenBank/DDBJ databases">
        <title>Genome sequencing of novel species.</title>
        <authorList>
            <person name="Heo J."/>
            <person name="Kim S.-J."/>
            <person name="Kim J.-S."/>
            <person name="Hong S.-B."/>
            <person name="Kwon S.-W."/>
        </authorList>
    </citation>
    <scope>NUCLEOTIDE SEQUENCE [LARGE SCALE GENOMIC DNA]</scope>
    <source>
        <strain evidence="4 5">MFER-1</strain>
    </source>
</reference>
<evidence type="ECO:0000313" key="5">
    <source>
        <dbReference type="Proteomes" id="UP000502248"/>
    </source>
</evidence>
<accession>A0A7Z2VKT0</accession>
<dbReference type="PANTHER" id="PTHR37321">
    <property type="entry name" value="EXPORTED PROTEIN-RELATED"/>
    <property type="match status" value="1"/>
</dbReference>
<organism evidence="4 5">
    <name type="scientific">Cohnella herbarum</name>
    <dbReference type="NCBI Taxonomy" id="2728023"/>
    <lineage>
        <taxon>Bacteria</taxon>
        <taxon>Bacillati</taxon>
        <taxon>Bacillota</taxon>
        <taxon>Bacilli</taxon>
        <taxon>Bacillales</taxon>
        <taxon>Paenibacillaceae</taxon>
        <taxon>Cohnella</taxon>
    </lineage>
</organism>
<dbReference type="RefSeq" id="WP_169281167.1">
    <property type="nucleotide sequence ID" value="NZ_CP051680.1"/>
</dbReference>
<sequence length="1329" mass="144189">MTLKSFRLAFLCLLALLLVVPPLVPGSVLPKADAAESLGDTIYVFDLDAYENSLDRADWYDLNLFFGTLQGIVNQKGPKLYLRNYRYTPILNDLSWYAHDDTNWETKNVNPYWLSKFQQSGQWLSEANVTVLPSIDALVQTFAGEIQGLILWDPKVDATVNVATTMAGIEGAPIVMSGGDLYTRLTSAPNYLAVKSSCIAAPLTGPCDLAGKFSGINAKTDAYLWAKTNYLDTGKANPGMLSYIGDGFTRQNTGLRTQGYTIERDYLVKNKAFVFDLSPWGDEAPSDAPEASPVSKDKDTLTAILQSAYNQHGQYWPIEIVGFVPWWDKYSTFTGAQDSPNGDGRSQHDAIAGEWGSLQLFSNYNAHLTSIIDIVGYGNASFHSWAPVGKELANPPKSPPRKTLQNKTYVLYMMGDHDGGTVHQTFPRLWEDDRRGTVPLAWGIVPNMLRDYPDIAQYLYDTATPNDYFIAGASAGGYMNPGYLTSAQLPVWTEWNEQLYKRSGYTMSGFVLNGNAGALTPAIEQQFSKFSGDGIGAWMGQIAGPLPDVRSGNMAVTQINTDIFRFDVDTAVSRLHAAAASSGNAGSAPNFIEVRSSWATPKFIEQVNKRIMSEYPGDQFEAVDPYTFFSLIRQAKSNRANDAIVLSADVPDVMVSGQDYDVALTIRNVGGNAWAEATSDRLGAGWNNQFTWKNLNGGFSAGVTNQRVFLSAGESVATQSTKTFKFTVTAPTVASPGSYTLGAMMVRDGTAWMGSEYTRKVTIVPAAGDQAIVTAVNVPEMLEEGTTGTVSITFKNVGNTTWTSTAGIRLGAVQKKLAQRKTMPNQLLWTGPAGWGYGNSETDQRVFLAPGESIAPGAIKTFDFNVLAPSKRGKYVLSAQMVHDGVTWFGSPVEKEIKVVPAGRIGFDAELAGAVVPKYMIANSSAKVTISVKNTGTETWSAADSYGLGASISGEQNELIFGSFTDGGYSNSATDQRVYLKASDAIGPEQTKSFTFDIQAGAALGPKAFSVEMAHDGSGWSGKKYTFTVNVVGGGNDAVFTNHDIPLTMAANSIQNVNVEVMNRGSSPWKAGTYHRLATTTNNQFRLKEFRDGGFSNDLTDQRAYLNNAETIALNQKKQFTFSLQAPSTPGTYTMEFKMVQDLVAYFGDTLTLTVNVVDGYSKRINAGDGALADPNGDWLADCAYGSASCPTWGYVGASTIATTANAQTVWNNGIVYSFPAAIYPSARKGTSFGYRFDVPNGTYRISLGLSEISKTQTAQRLFAVEAEGQELLTGLDVYKVMWSRMTGGKDKGRTYQFDVPVTDGQLNVDFLGQVDEASVNGIVVERLY</sequence>
<evidence type="ECO:0000259" key="2">
    <source>
        <dbReference type="Pfam" id="PF14323"/>
    </source>
</evidence>
<dbReference type="Gene3D" id="2.60.120.430">
    <property type="entry name" value="Galactose-binding lectin"/>
    <property type="match status" value="1"/>
</dbReference>
<dbReference type="Gene3D" id="3.20.20.490">
    <property type="entry name" value="GxGYxYP glycoside hydrolase, C-terminal domain"/>
    <property type="match status" value="1"/>
</dbReference>
<dbReference type="Gene3D" id="2.60.40.10">
    <property type="entry name" value="Immunoglobulins"/>
    <property type="match status" value="4"/>
</dbReference>
<dbReference type="InterPro" id="IPR013783">
    <property type="entry name" value="Ig-like_fold"/>
</dbReference>